<feature type="compositionally biased region" description="Low complexity" evidence="1">
    <location>
        <begin position="489"/>
        <end position="503"/>
    </location>
</feature>
<name>A0A017S4R2_ASPRC</name>
<dbReference type="Proteomes" id="UP000019804">
    <property type="component" value="Unassembled WGS sequence"/>
</dbReference>
<dbReference type="STRING" id="1388766.A0A017S4R2"/>
<dbReference type="RefSeq" id="XP_040635632.1">
    <property type="nucleotide sequence ID" value="XM_040786624.1"/>
</dbReference>
<feature type="compositionally biased region" description="Polar residues" evidence="1">
    <location>
        <begin position="939"/>
        <end position="948"/>
    </location>
</feature>
<gene>
    <name evidence="2" type="ORF">EURHEDRAFT_518031</name>
</gene>
<organism evidence="2 3">
    <name type="scientific">Aspergillus ruber (strain CBS 135680)</name>
    <dbReference type="NCBI Taxonomy" id="1388766"/>
    <lineage>
        <taxon>Eukaryota</taxon>
        <taxon>Fungi</taxon>
        <taxon>Dikarya</taxon>
        <taxon>Ascomycota</taxon>
        <taxon>Pezizomycotina</taxon>
        <taxon>Eurotiomycetes</taxon>
        <taxon>Eurotiomycetidae</taxon>
        <taxon>Eurotiales</taxon>
        <taxon>Aspergillaceae</taxon>
        <taxon>Aspergillus</taxon>
        <taxon>Aspergillus subgen. Aspergillus</taxon>
    </lineage>
</organism>
<dbReference type="SUPFAM" id="SSF82171">
    <property type="entry name" value="DPP6 N-terminal domain-like"/>
    <property type="match status" value="1"/>
</dbReference>
<dbReference type="GeneID" id="63701748"/>
<evidence type="ECO:0000256" key="1">
    <source>
        <dbReference type="SAM" id="MobiDB-lite"/>
    </source>
</evidence>
<dbReference type="OrthoDB" id="5411560at2759"/>
<feature type="region of interest" description="Disordered" evidence="1">
    <location>
        <begin position="471"/>
        <end position="529"/>
    </location>
</feature>
<feature type="compositionally biased region" description="Polar residues" evidence="1">
    <location>
        <begin position="471"/>
        <end position="483"/>
    </location>
</feature>
<protein>
    <submittedName>
        <fullName evidence="2">Uncharacterized protein</fullName>
    </submittedName>
</protein>
<dbReference type="EMBL" id="KK088440">
    <property type="protein sequence ID" value="EYE91942.1"/>
    <property type="molecule type" value="Genomic_DNA"/>
</dbReference>
<dbReference type="HOGENOM" id="CLU_012162_0_0_1"/>
<feature type="compositionally biased region" description="Polar residues" evidence="1">
    <location>
        <begin position="515"/>
        <end position="529"/>
    </location>
</feature>
<dbReference type="AlphaFoldDB" id="A0A017S4R2"/>
<proteinExistence type="predicted"/>
<evidence type="ECO:0000313" key="2">
    <source>
        <dbReference type="EMBL" id="EYE91942.1"/>
    </source>
</evidence>
<reference evidence="3" key="1">
    <citation type="journal article" date="2014" name="Nat. Commun.">
        <title>Genomic adaptations of the halophilic Dead Sea filamentous fungus Eurotium rubrum.</title>
        <authorList>
            <person name="Kis-Papo T."/>
            <person name="Weig A.R."/>
            <person name="Riley R."/>
            <person name="Persoh D."/>
            <person name="Salamov A."/>
            <person name="Sun H."/>
            <person name="Lipzen A."/>
            <person name="Wasser S.P."/>
            <person name="Rambold G."/>
            <person name="Grigoriev I.V."/>
            <person name="Nevo E."/>
        </authorList>
    </citation>
    <scope>NUCLEOTIDE SEQUENCE [LARGE SCALE GENOMIC DNA]</scope>
    <source>
        <strain evidence="3">CBS 135680</strain>
    </source>
</reference>
<feature type="region of interest" description="Disordered" evidence="1">
    <location>
        <begin position="937"/>
        <end position="977"/>
    </location>
</feature>
<sequence length="977" mass="108027">MSHPLVAAVWEQLGRTDISNILREIIGDHAAQLAVSQVQNGLVADVEPLVRMVFWIKAIFDLQRSYLQGLASVRECPQSLLPYLLPSETIYSTLMYLIRAKAELLPMTAAGICDRAQYRYFMAEAVLAGVRLLLLRGESLHAEMRSNLERAMKMAWQHPGLSNEESYLVNMLLPRAINDIGGGADTSHGQSPLAASGRRLLPSFNSGLYPFPSVPETHITDLLTGIVGKGPDHTSSFWTLFDTSWAAESALIQCHVDSRRIPQQQGDLYTTSNIEGAFVQTGDARKRLARTILAAADGQADKPALKILATIILSQTGDGNPPLQTRKVRDAWNQMAGFRNELDCSLSHFVRWLINRRVQLWDCNGELEAVSHEYQRHLTQWLHTSSPTEMERQANEADKVGVIYVVDCPFVHPVPKVLLEEQLTRTGSDIDDLQTIPELLSIDASCPLCPEGTRIQHARIIEPLEQLSSAIQNGSESGSTLSRRSAFGSISGRTASRSSSMSHSTRRSVGFGDSKPSSPNTSMPKMKSSQSLYAMASSLNHLSAPWLDKSQQKQTVKSLSRELKGVKLALPVRRASSIRKGLLREQRLSRQPKFCFSSSGKSLFFWGEDSSCISRFDIPTIDGQKPEALRYDVSGVQCVAAGELRCAVISSVGQHYELLIFGPNGVCAEALVTIDTPGLSLPSNCMTMSRDDRHIAFILENQVHVYELGNIYDLEARSIQKVAVNESPRWAQEKAATHRKIAFSADGNGLVLARLESQSVYFDVWHRDTDVWNIAKGGFYSLKNTSIDGSLTGAFYNSLHNSIFLTAFSNKEYPLLFSTSNGQATGSSFSTKILHAAQSPSGLRYAFANCLNEIYICDYKSDGPFSPIRIKKASSKITSSAFRPGKLLLSFLQENILLVFWVKDEKLMLRTVRLNDNGETISDYDLRADLERLMAERTPNASSRTQSPRIGVPSSPVVEKRGPSISLRPDLPELASN</sequence>
<accession>A0A017S4R2</accession>
<keyword evidence="3" id="KW-1185">Reference proteome</keyword>
<evidence type="ECO:0000313" key="3">
    <source>
        <dbReference type="Proteomes" id="UP000019804"/>
    </source>
</evidence>